<evidence type="ECO:0008006" key="4">
    <source>
        <dbReference type="Google" id="ProtNLM"/>
    </source>
</evidence>
<proteinExistence type="predicted"/>
<organism evidence="2 3">
    <name type="scientific">Candidatus Thiodictyon syntrophicum</name>
    <dbReference type="NCBI Taxonomy" id="1166950"/>
    <lineage>
        <taxon>Bacteria</taxon>
        <taxon>Pseudomonadati</taxon>
        <taxon>Pseudomonadota</taxon>
        <taxon>Gammaproteobacteria</taxon>
        <taxon>Chromatiales</taxon>
        <taxon>Chromatiaceae</taxon>
        <taxon>Thiodictyon</taxon>
    </lineage>
</organism>
<feature type="region of interest" description="Disordered" evidence="1">
    <location>
        <begin position="253"/>
        <end position="280"/>
    </location>
</feature>
<dbReference type="InterPro" id="IPR029787">
    <property type="entry name" value="Nucleotide_cyclase"/>
</dbReference>
<name>A0A2K8UEG7_9GAMM</name>
<evidence type="ECO:0000313" key="2">
    <source>
        <dbReference type="EMBL" id="AUB83942.1"/>
    </source>
</evidence>
<sequence length="794" mass="88262">MPWRPSPAEVLAPLVRPDPWAISLAAFGKGIDNAHIDCLLSPRFLTQAGETIRKLVREDAASLSRRIPEQLVGAEDLAALRDTYLRLFDCALERHPGRDPRDNALLLQFAVLKYLLQLVAAETQSLQETLKTQLQSDLATDAALSTDLHEQLVLVTRQAQGIQRRVGQLLFREVRKLESTRLQNVRSAVLGAAWPVTDTLLFNPILLIPDPGEGLALAGDYPLGWLAGPAIGDWLAQTGRCLTQTFAPWLPGWMTGDGEGAEDAPPAQPPGHPKERRDQGQLRGFVATEILLERFVAREEYQQGLTSWLDEPANLRLLLDPETARHNWTGETQALVRSQTPAAPARPPPPDWARWRRELLEEVAAGLQDDGRRRAIEITYALPGLRTQLGQSFPLSLVLDYADGRLTRRRLEQRLAALRGGPDPLAVLQTLERLQALRLRQTPAAALDLIGHYLVDFLTLRRDLKLAYKTFETLDAIRLLETDDEARLSRSNGSLHEFHCRGEGGPQTRRIRSHAVLKADVRGSTLITEELRARGLNPASHFSLNFFDPVNRLLPEFEAEKLFVEGDAVILALYEYVDDGPGLAVARACRLARKILQVVNVQNARNRQLKLPDLELGIGISFSRREPNFLYDEGRRIMISSAINQADRLSSCSGLLLRSGFRPANGAFRVAVVRDAIGGERAGPGRDLLPYNVNGVKLDETAFLKLQEELPMGQLRLSDPGAQESLFFIGSYTDDDALMHWVLLRHAPVRDWDGDTVGAIEPDRRHYFELIVDEALATQARRLGVGGAGGKDAR</sequence>
<accession>A0A2K8UEG7</accession>
<protein>
    <recommendedName>
        <fullName evidence="4">Guanylate cyclase domain-containing protein</fullName>
    </recommendedName>
</protein>
<dbReference type="OrthoDB" id="5751511at2"/>
<dbReference type="AlphaFoldDB" id="A0A2K8UEG7"/>
<evidence type="ECO:0000313" key="3">
    <source>
        <dbReference type="Proteomes" id="UP000232638"/>
    </source>
</evidence>
<evidence type="ECO:0000256" key="1">
    <source>
        <dbReference type="SAM" id="MobiDB-lite"/>
    </source>
</evidence>
<dbReference type="SUPFAM" id="SSF55073">
    <property type="entry name" value="Nucleotide cyclase"/>
    <property type="match status" value="1"/>
</dbReference>
<reference evidence="2 3" key="1">
    <citation type="submission" date="2017-03" db="EMBL/GenBank/DDBJ databases">
        <title>Complete genome sequence of Candidatus 'Thiodictyon syntrophicum' sp. nov. strain Cad16T, a photolithoautotroph purple sulfur bacterium isolated from an alpine meromictic lake.</title>
        <authorList>
            <person name="Luedin S.M."/>
            <person name="Pothier J.F."/>
            <person name="Danza F."/>
            <person name="Storelli N."/>
            <person name="Wittwer M."/>
            <person name="Tonolla M."/>
        </authorList>
    </citation>
    <scope>NUCLEOTIDE SEQUENCE [LARGE SCALE GENOMIC DNA]</scope>
    <source>
        <strain evidence="2 3">Cad16T</strain>
    </source>
</reference>
<dbReference type="RefSeq" id="WP_100921616.1">
    <property type="nucleotide sequence ID" value="NZ_CP020370.1"/>
</dbReference>
<dbReference type="Proteomes" id="UP000232638">
    <property type="component" value="Chromosome"/>
</dbReference>
<dbReference type="EMBL" id="CP020370">
    <property type="protein sequence ID" value="AUB83942.1"/>
    <property type="molecule type" value="Genomic_DNA"/>
</dbReference>
<dbReference type="KEGG" id="tsy:THSYN_25425"/>
<gene>
    <name evidence="2" type="ORF">THSYN_25425</name>
</gene>
<dbReference type="Gene3D" id="3.30.70.1230">
    <property type="entry name" value="Nucleotide cyclase"/>
    <property type="match status" value="1"/>
</dbReference>
<keyword evidence="3" id="KW-1185">Reference proteome</keyword>